<accession>A0AAP4BSS0</accession>
<sequence>MLAKTHTVALSGVHADIVTVEANIGPGLPGIHVVGLGDAAVNESRDRIRTAVANAQLGWPKTKIVVSMSPAGLPKSGSHFDLPTALAILEAAERSHRLEHRDLDSTLVLGELGLDGRVHAVAGIVPALLAARRFGFDTVIIPPANAAEAALLDDMNVLVAPTLSAAYYWMRGEAELADAHRYANHPDRSGPPRLDFADIAGQEEAIRAAEIAATGGHHLLLIGPPGSGKSMLAARIPGIMPELTTSQALEVSAVHSVLGTGSAPRSVITQAPYIAPHHSITRAGLLGGGSGNPRPGAVSLAHHGVLFLDEISEMPAAIVDSLRTPLEQGEVRLVRNRREIIFPARCQLILAANPCRCAAEDATKCRCRPHERMRYLNNLSGPMRDRLDMTVRTHSQAATLVSKNARSSAEIADAVAQARERSAHRWMKAGIAVTTNASVPTTLLRRDFAADSAGMALLQAHLAQGDITQRAVDKVLKLAWTLCDLSGVAQPGLEEIAQAIEIRGEMAQPQQELAV</sequence>
<protein>
    <submittedName>
        <fullName evidence="3">YifB family Mg chelatase-like AAA ATPase</fullName>
    </submittedName>
</protein>
<dbReference type="InterPro" id="IPR000523">
    <property type="entry name" value="Mg_chelatse_chII-like_cat_dom"/>
</dbReference>
<name>A0AAP4BSS0_9CORY</name>
<gene>
    <name evidence="3" type="ORF">QPX54_01755</name>
</gene>
<dbReference type="PANTHER" id="PTHR32039">
    <property type="entry name" value="MAGNESIUM-CHELATASE SUBUNIT CHLI"/>
    <property type="match status" value="1"/>
</dbReference>
<dbReference type="SUPFAM" id="SSF54211">
    <property type="entry name" value="Ribosomal protein S5 domain 2-like"/>
    <property type="match status" value="1"/>
</dbReference>
<feature type="domain" description="AAA+ ATPase" evidence="2">
    <location>
        <begin position="215"/>
        <end position="398"/>
    </location>
</feature>
<reference evidence="3" key="1">
    <citation type="submission" date="2023-05" db="EMBL/GenBank/DDBJ databases">
        <title>Metabolic capabilities are highly conserved among human nasal-associated Corynebacterium species in pangenomic analyses.</title>
        <authorList>
            <person name="Tran T.H."/>
            <person name="Roberts A.Q."/>
            <person name="Escapa I.F."/>
            <person name="Gao W."/>
            <person name="Conlan S."/>
            <person name="Kong H."/>
            <person name="Segre J.A."/>
            <person name="Kelly M.S."/>
            <person name="Lemon K.P."/>
        </authorList>
    </citation>
    <scope>NUCLEOTIDE SEQUENCE</scope>
    <source>
        <strain evidence="3">KPL2654</strain>
    </source>
</reference>
<dbReference type="Gene3D" id="3.40.50.300">
    <property type="entry name" value="P-loop containing nucleotide triphosphate hydrolases"/>
    <property type="match status" value="1"/>
</dbReference>
<dbReference type="NCBIfam" id="TIGR00368">
    <property type="entry name" value="YifB family Mg chelatase-like AAA ATPase"/>
    <property type="match status" value="1"/>
</dbReference>
<dbReference type="Pfam" id="PF13335">
    <property type="entry name" value="Mg_chelatase_C"/>
    <property type="match status" value="1"/>
</dbReference>
<dbReference type="Proteomes" id="UP001226160">
    <property type="component" value="Unassembled WGS sequence"/>
</dbReference>
<evidence type="ECO:0000313" key="3">
    <source>
        <dbReference type="EMBL" id="MDK4325243.1"/>
    </source>
</evidence>
<dbReference type="InterPro" id="IPR027417">
    <property type="entry name" value="P-loop_NTPase"/>
</dbReference>
<dbReference type="Pfam" id="PF13541">
    <property type="entry name" value="ChlI"/>
    <property type="match status" value="1"/>
</dbReference>
<dbReference type="InterPro" id="IPR004482">
    <property type="entry name" value="Mg_chelat-rel"/>
</dbReference>
<dbReference type="GO" id="GO:0005524">
    <property type="term" value="F:ATP binding"/>
    <property type="evidence" value="ECO:0007669"/>
    <property type="project" value="InterPro"/>
</dbReference>
<dbReference type="Pfam" id="PF01078">
    <property type="entry name" value="Mg_chelatase"/>
    <property type="match status" value="1"/>
</dbReference>
<dbReference type="CDD" id="cd00009">
    <property type="entry name" value="AAA"/>
    <property type="match status" value="1"/>
</dbReference>
<dbReference type="InterPro" id="IPR003593">
    <property type="entry name" value="AAA+_ATPase"/>
</dbReference>
<dbReference type="InterPro" id="IPR045006">
    <property type="entry name" value="CHLI-like"/>
</dbReference>
<dbReference type="Gene3D" id="3.30.230.10">
    <property type="match status" value="1"/>
</dbReference>
<evidence type="ECO:0000256" key="1">
    <source>
        <dbReference type="ARBA" id="ARBA00006354"/>
    </source>
</evidence>
<dbReference type="AlphaFoldDB" id="A0AAP4BSS0"/>
<comment type="caution">
    <text evidence="3">The sequence shown here is derived from an EMBL/GenBank/DDBJ whole genome shotgun (WGS) entry which is preliminary data.</text>
</comment>
<dbReference type="RefSeq" id="WP_284589457.1">
    <property type="nucleotide sequence ID" value="NZ_JASNVP010000002.1"/>
</dbReference>
<proteinExistence type="inferred from homology"/>
<dbReference type="InterPro" id="IPR020568">
    <property type="entry name" value="Ribosomal_Su5_D2-typ_SF"/>
</dbReference>
<dbReference type="InterPro" id="IPR014721">
    <property type="entry name" value="Ribsml_uS5_D2-typ_fold_subgr"/>
</dbReference>
<dbReference type="SUPFAM" id="SSF52540">
    <property type="entry name" value="P-loop containing nucleoside triphosphate hydrolases"/>
    <property type="match status" value="1"/>
</dbReference>
<dbReference type="PANTHER" id="PTHR32039:SF7">
    <property type="entry name" value="COMPETENCE PROTEIN COMM"/>
    <property type="match status" value="1"/>
</dbReference>
<dbReference type="SMART" id="SM00382">
    <property type="entry name" value="AAA"/>
    <property type="match status" value="1"/>
</dbReference>
<comment type="similarity">
    <text evidence="1">Belongs to the Mg-chelatase subunits D/I family. ComM subfamily.</text>
</comment>
<evidence type="ECO:0000313" key="4">
    <source>
        <dbReference type="Proteomes" id="UP001226160"/>
    </source>
</evidence>
<evidence type="ECO:0000259" key="2">
    <source>
        <dbReference type="SMART" id="SM00382"/>
    </source>
</evidence>
<organism evidence="3 4">
    <name type="scientific">Corynebacterium propinquum</name>
    <dbReference type="NCBI Taxonomy" id="43769"/>
    <lineage>
        <taxon>Bacteria</taxon>
        <taxon>Bacillati</taxon>
        <taxon>Actinomycetota</taxon>
        <taxon>Actinomycetes</taxon>
        <taxon>Mycobacteriales</taxon>
        <taxon>Corynebacteriaceae</taxon>
        <taxon>Corynebacterium</taxon>
    </lineage>
</organism>
<dbReference type="InterPro" id="IPR025158">
    <property type="entry name" value="Mg_chelat-rel_C"/>
</dbReference>
<dbReference type="EMBL" id="JASNVP010000002">
    <property type="protein sequence ID" value="MDK4325243.1"/>
    <property type="molecule type" value="Genomic_DNA"/>
</dbReference>